<sequence length="898" mass="103708">MMELDFSDRNVNKISFSFDDKRFISILNEGISVENGHYVMPLPFKDKNPPILPNNKNIAVTRLNQLKGRLQRDKTYRNHYFTSMNDFIEKGYVEKVESSEQYNDGHVWYIPHHGVYHTQKPDKSNSKDVLNQIPIEDRAKDLKNLDLLNDKLPITKTLGIQWCIESDSFQFRIELANKPLTRRGILSTLSSVYDPLGFLSPFVLLGKQILQECCSDQIDWDEPPSETLIQRWQQWRNDIQNLAQLEIQRCVKPKDFGNITVCELHHFSDASTLGYGQCSYLRLIDENGLIHCTFLMGKARVTPCCLLTIPRLELSAALVSVRISQLLKQELRYENITEWFWTDSNIVLGYIANDNRRFPVFVANRVQQITEHSCPTQWKYVDTKENPADVASRGASTNDLVTNSNWFTAPKFSWTLQSFDADANKPDLTLNDPEIRIVKAFCTKMDVFEFASLIERLEYFSNWYHAKRAVSICLKLKDTLRSQNKSKNNSPVNTLCVNDMQRAEIEIIKQLQASSFNEEIVVLQSIGVGKTYEDRHSTRIRNVKLKQTSSLYKLDPFLDSDGIIRVGGRIRRAEYNSAVKHPVIIPRNSHVTELIIRHFHEKAEHQGRGMTINEIRANGFWIIGCSTAVSKYLSTCVICRKQRSHTQEQKMADLPIDRLHPVPPFTYSGVDLFGPWYIKEGRKELKRYGVLFTCLSCRGVHIETANSLDTSSFINALRRFIAIRGPVRHLRSDRGSNFVGAERELREAYLEIMDDKSIRQFLSNEGCDFVEFKMNFPSASRMGGVWERQIRWRKEYLSNLQSRKKWTAPRRNLQVGDIVMIKDEQAARNQWHLGKINTAHVDEDGLVRKVRVTIGAQIDNNGRRKSPLQELDRPIQKLVLILEVGETEEVPTEELDDI</sequence>
<dbReference type="AlphaFoldDB" id="A0A6J8BIS0"/>
<dbReference type="PANTHER" id="PTHR47331">
    <property type="entry name" value="PHD-TYPE DOMAIN-CONTAINING PROTEIN"/>
    <property type="match status" value="1"/>
</dbReference>
<dbReference type="Proteomes" id="UP000507470">
    <property type="component" value="Unassembled WGS sequence"/>
</dbReference>
<gene>
    <name evidence="3" type="ORF">MCOR_19306</name>
</gene>
<dbReference type="Gene3D" id="3.30.420.10">
    <property type="entry name" value="Ribonuclease H-like superfamily/Ribonuclease H"/>
    <property type="match status" value="1"/>
</dbReference>
<dbReference type="InterPro" id="IPR012337">
    <property type="entry name" value="RNaseH-like_sf"/>
</dbReference>
<evidence type="ECO:0008006" key="5">
    <source>
        <dbReference type="Google" id="ProtNLM"/>
    </source>
</evidence>
<dbReference type="InterPro" id="IPR040676">
    <property type="entry name" value="DUF5641"/>
</dbReference>
<accession>A0A6J8BIS0</accession>
<dbReference type="Gene3D" id="1.10.340.70">
    <property type="match status" value="1"/>
</dbReference>
<evidence type="ECO:0000313" key="4">
    <source>
        <dbReference type="Proteomes" id="UP000507470"/>
    </source>
</evidence>
<proteinExistence type="predicted"/>
<dbReference type="Pfam" id="PF18701">
    <property type="entry name" value="DUF5641"/>
    <property type="match status" value="1"/>
</dbReference>
<dbReference type="SUPFAM" id="SSF53098">
    <property type="entry name" value="Ribonuclease H-like"/>
    <property type="match status" value="1"/>
</dbReference>
<protein>
    <recommendedName>
        <fullName evidence="5">Integrase catalytic domain-containing protein</fullName>
    </recommendedName>
</protein>
<organism evidence="3 4">
    <name type="scientific">Mytilus coruscus</name>
    <name type="common">Sea mussel</name>
    <dbReference type="NCBI Taxonomy" id="42192"/>
    <lineage>
        <taxon>Eukaryota</taxon>
        <taxon>Metazoa</taxon>
        <taxon>Spiralia</taxon>
        <taxon>Lophotrochozoa</taxon>
        <taxon>Mollusca</taxon>
        <taxon>Bivalvia</taxon>
        <taxon>Autobranchia</taxon>
        <taxon>Pteriomorphia</taxon>
        <taxon>Mytilida</taxon>
        <taxon>Mytiloidea</taxon>
        <taxon>Mytilidae</taxon>
        <taxon>Mytilinae</taxon>
        <taxon>Mytilus</taxon>
    </lineage>
</organism>
<evidence type="ECO:0000313" key="3">
    <source>
        <dbReference type="EMBL" id="CAC5383573.1"/>
    </source>
</evidence>
<keyword evidence="4" id="KW-1185">Reference proteome</keyword>
<feature type="domain" description="DUF5641" evidence="2">
    <location>
        <begin position="791"/>
        <end position="880"/>
    </location>
</feature>
<dbReference type="GO" id="GO:0003676">
    <property type="term" value="F:nucleic acid binding"/>
    <property type="evidence" value="ECO:0007669"/>
    <property type="project" value="InterPro"/>
</dbReference>
<dbReference type="EMBL" id="CACVKT020003420">
    <property type="protein sequence ID" value="CAC5383573.1"/>
    <property type="molecule type" value="Genomic_DNA"/>
</dbReference>
<feature type="domain" description="Integrase zinc-binding" evidence="1">
    <location>
        <begin position="590"/>
        <end position="644"/>
    </location>
</feature>
<evidence type="ECO:0000259" key="2">
    <source>
        <dbReference type="Pfam" id="PF18701"/>
    </source>
</evidence>
<dbReference type="InterPro" id="IPR041588">
    <property type="entry name" value="Integrase_H2C2"/>
</dbReference>
<dbReference type="PANTHER" id="PTHR47331:SF5">
    <property type="entry name" value="RIBONUCLEASE H"/>
    <property type="match status" value="1"/>
</dbReference>
<dbReference type="Pfam" id="PF05380">
    <property type="entry name" value="Peptidase_A17"/>
    <property type="match status" value="1"/>
</dbReference>
<dbReference type="Pfam" id="PF17921">
    <property type="entry name" value="Integrase_H2C2"/>
    <property type="match status" value="1"/>
</dbReference>
<reference evidence="3 4" key="1">
    <citation type="submission" date="2020-06" db="EMBL/GenBank/DDBJ databases">
        <authorList>
            <person name="Li R."/>
            <person name="Bekaert M."/>
        </authorList>
    </citation>
    <scope>NUCLEOTIDE SEQUENCE [LARGE SCALE GENOMIC DNA]</scope>
    <source>
        <strain evidence="4">wild</strain>
    </source>
</reference>
<evidence type="ECO:0000259" key="1">
    <source>
        <dbReference type="Pfam" id="PF17921"/>
    </source>
</evidence>
<dbReference type="InterPro" id="IPR008042">
    <property type="entry name" value="Retrotrans_Pao"/>
</dbReference>
<dbReference type="InterPro" id="IPR036397">
    <property type="entry name" value="RNaseH_sf"/>
</dbReference>
<name>A0A6J8BIS0_MYTCO</name>
<dbReference type="OrthoDB" id="10061219at2759"/>